<dbReference type="EMBL" id="KN665689">
    <property type="protein sequence ID" value="KHN08819.1"/>
    <property type="molecule type" value="Genomic_DNA"/>
</dbReference>
<reference evidence="1" key="1">
    <citation type="submission" date="2014-07" db="EMBL/GenBank/DDBJ databases">
        <title>Identification of a novel salt tolerance gene in wild soybean by whole-genome sequencing.</title>
        <authorList>
            <person name="Lam H.-M."/>
            <person name="Qi X."/>
            <person name="Li M.-W."/>
            <person name="Liu X."/>
            <person name="Xie M."/>
            <person name="Ni M."/>
            <person name="Xu X."/>
        </authorList>
    </citation>
    <scope>NUCLEOTIDE SEQUENCE [LARGE SCALE GENOMIC DNA]</scope>
    <source>
        <tissue evidence="1">Root</tissue>
    </source>
</reference>
<name>A0A0B2PM97_GLYSO</name>
<protein>
    <submittedName>
        <fullName evidence="1">Uncharacterized protein</fullName>
    </submittedName>
</protein>
<proteinExistence type="predicted"/>
<organism evidence="1">
    <name type="scientific">Glycine soja</name>
    <name type="common">Wild soybean</name>
    <dbReference type="NCBI Taxonomy" id="3848"/>
    <lineage>
        <taxon>Eukaryota</taxon>
        <taxon>Viridiplantae</taxon>
        <taxon>Streptophyta</taxon>
        <taxon>Embryophyta</taxon>
        <taxon>Tracheophyta</taxon>
        <taxon>Spermatophyta</taxon>
        <taxon>Magnoliopsida</taxon>
        <taxon>eudicotyledons</taxon>
        <taxon>Gunneridae</taxon>
        <taxon>Pentapetalae</taxon>
        <taxon>rosids</taxon>
        <taxon>fabids</taxon>
        <taxon>Fabales</taxon>
        <taxon>Fabaceae</taxon>
        <taxon>Papilionoideae</taxon>
        <taxon>50 kb inversion clade</taxon>
        <taxon>NPAAA clade</taxon>
        <taxon>indigoferoid/millettioid clade</taxon>
        <taxon>Phaseoleae</taxon>
        <taxon>Glycine</taxon>
        <taxon>Glycine subgen. Soja</taxon>
    </lineage>
</organism>
<sequence>MINNVSYADNVVRVSVVIVYDGDAQIPFPTSEIRFVREVVNTFIGWLTHLVKAVSDEDSHNRVPKPVGVAGVDPLGELMKNLFDVYQKLVE</sequence>
<gene>
    <name evidence="1" type="ORF">glysoja_046347</name>
</gene>
<accession>A0A0B2PM97</accession>
<evidence type="ECO:0000313" key="1">
    <source>
        <dbReference type="EMBL" id="KHN08819.1"/>
    </source>
</evidence>
<dbReference type="AlphaFoldDB" id="A0A0B2PM97"/>
<dbReference type="Proteomes" id="UP000053555">
    <property type="component" value="Unassembled WGS sequence"/>
</dbReference>